<protein>
    <submittedName>
        <fullName evidence="1">Uncharacterized protein</fullName>
    </submittedName>
</protein>
<name>A0ACC1NUE4_9HYPO</name>
<gene>
    <name evidence="1" type="ORF">NQ176_g1225</name>
</gene>
<sequence>MRILSLLSFLPLLATAQVTLPENALEGLALHLQDDAGNITYIHESEFQNHGISILDGVGMNSTNLTSLETRGGPGDNIVCDTPIIDIEDVRTILIVFADYLGCGSIISVPFRPKFKNSIISYYQGSAVVYICNYASTTDSYTGPNLVSYLSQAFTHCGETNTAAWYYIGRLKESWGYTNAANWFCGPPN</sequence>
<keyword evidence="2" id="KW-1185">Reference proteome</keyword>
<dbReference type="EMBL" id="JANJQO010000063">
    <property type="protein sequence ID" value="KAJ2982679.1"/>
    <property type="molecule type" value="Genomic_DNA"/>
</dbReference>
<reference evidence="1" key="1">
    <citation type="submission" date="2022-08" db="EMBL/GenBank/DDBJ databases">
        <title>Genome Sequence of Lecanicillium fungicola.</title>
        <authorList>
            <person name="Buettner E."/>
        </authorList>
    </citation>
    <scope>NUCLEOTIDE SEQUENCE</scope>
    <source>
        <strain evidence="1">Babe33</strain>
    </source>
</reference>
<comment type="caution">
    <text evidence="1">The sequence shown here is derived from an EMBL/GenBank/DDBJ whole genome shotgun (WGS) entry which is preliminary data.</text>
</comment>
<proteinExistence type="predicted"/>
<evidence type="ECO:0000313" key="1">
    <source>
        <dbReference type="EMBL" id="KAJ2982679.1"/>
    </source>
</evidence>
<accession>A0ACC1NUE4</accession>
<evidence type="ECO:0000313" key="2">
    <source>
        <dbReference type="Proteomes" id="UP001143910"/>
    </source>
</evidence>
<organism evidence="1 2">
    <name type="scientific">Zarea fungicola</name>
    <dbReference type="NCBI Taxonomy" id="93591"/>
    <lineage>
        <taxon>Eukaryota</taxon>
        <taxon>Fungi</taxon>
        <taxon>Dikarya</taxon>
        <taxon>Ascomycota</taxon>
        <taxon>Pezizomycotina</taxon>
        <taxon>Sordariomycetes</taxon>
        <taxon>Hypocreomycetidae</taxon>
        <taxon>Hypocreales</taxon>
        <taxon>Cordycipitaceae</taxon>
        <taxon>Zarea</taxon>
    </lineage>
</organism>
<dbReference type="Proteomes" id="UP001143910">
    <property type="component" value="Unassembled WGS sequence"/>
</dbReference>